<dbReference type="EMBL" id="LVVM01005090">
    <property type="protein sequence ID" value="OJA11391.1"/>
    <property type="molecule type" value="Genomic_DNA"/>
</dbReference>
<sequence>MNLRSGSDCKFAL</sequence>
<dbReference type="Proteomes" id="UP000183567">
    <property type="component" value="Unassembled WGS sequence"/>
</dbReference>
<accession>A0A1J8PSA5</accession>
<evidence type="ECO:0000313" key="1">
    <source>
        <dbReference type="EMBL" id="OJA11391.1"/>
    </source>
</evidence>
<organism evidence="1 2">
    <name type="scientific">Rhizopogon vesiculosus</name>
    <dbReference type="NCBI Taxonomy" id="180088"/>
    <lineage>
        <taxon>Eukaryota</taxon>
        <taxon>Fungi</taxon>
        <taxon>Dikarya</taxon>
        <taxon>Basidiomycota</taxon>
        <taxon>Agaricomycotina</taxon>
        <taxon>Agaricomycetes</taxon>
        <taxon>Agaricomycetidae</taxon>
        <taxon>Boletales</taxon>
        <taxon>Suillineae</taxon>
        <taxon>Rhizopogonaceae</taxon>
        <taxon>Rhizopogon</taxon>
    </lineage>
</organism>
<name>A0A1J8PSA5_9AGAM</name>
<keyword evidence="2" id="KW-1185">Reference proteome</keyword>
<gene>
    <name evidence="1" type="ORF">AZE42_03959</name>
</gene>
<comment type="caution">
    <text evidence="1">The sequence shown here is derived from an EMBL/GenBank/DDBJ whole genome shotgun (WGS) entry which is preliminary data.</text>
</comment>
<evidence type="ECO:0000313" key="2">
    <source>
        <dbReference type="Proteomes" id="UP000183567"/>
    </source>
</evidence>
<protein>
    <submittedName>
        <fullName evidence="1">Uncharacterized protein</fullName>
    </submittedName>
</protein>
<proteinExistence type="predicted"/>
<reference evidence="1 2" key="1">
    <citation type="submission" date="2016-03" db="EMBL/GenBank/DDBJ databases">
        <title>Comparative genomics of the ectomycorrhizal sister species Rhizopogon vinicolor and Rhizopogon vesiculosus (Basidiomycota: Boletales) reveals a divergence of the mating type B locus.</title>
        <authorList>
            <person name="Mujic A.B."/>
            <person name="Kuo A."/>
            <person name="Tritt A."/>
            <person name="Lipzen A."/>
            <person name="Chen C."/>
            <person name="Johnson J."/>
            <person name="Sharma A."/>
            <person name="Barry K."/>
            <person name="Grigoriev I.V."/>
            <person name="Spatafora J.W."/>
        </authorList>
    </citation>
    <scope>NUCLEOTIDE SEQUENCE [LARGE SCALE GENOMIC DNA]</scope>
    <source>
        <strain evidence="1 2">AM-OR11-056</strain>
    </source>
</reference>